<name>A0AAV4HBJ1_9GAST</name>
<proteinExistence type="predicted"/>
<feature type="region of interest" description="Disordered" evidence="1">
    <location>
        <begin position="62"/>
        <end position="93"/>
    </location>
</feature>
<evidence type="ECO:0000313" key="3">
    <source>
        <dbReference type="Proteomes" id="UP000762676"/>
    </source>
</evidence>
<accession>A0AAV4HBJ1</accession>
<comment type="caution">
    <text evidence="2">The sequence shown here is derived from an EMBL/GenBank/DDBJ whole genome shotgun (WGS) entry which is preliminary data.</text>
</comment>
<dbReference type="EMBL" id="BMAT01005483">
    <property type="protein sequence ID" value="GFR94140.1"/>
    <property type="molecule type" value="Genomic_DNA"/>
</dbReference>
<sequence>MDLQRWRHDTTVVRHDESSTELCQLRTLVTFALSRDTDCTNGTDKNHCMYRPDQQRLEWTRPQLPRPQPRHSQHNLKCVTKNNKKRKEKKTEE</sequence>
<evidence type="ECO:0000256" key="1">
    <source>
        <dbReference type="SAM" id="MobiDB-lite"/>
    </source>
</evidence>
<protein>
    <submittedName>
        <fullName evidence="2">Uncharacterized protein</fullName>
    </submittedName>
</protein>
<dbReference type="Proteomes" id="UP000762676">
    <property type="component" value="Unassembled WGS sequence"/>
</dbReference>
<reference evidence="2 3" key="1">
    <citation type="journal article" date="2021" name="Elife">
        <title>Chloroplast acquisition without the gene transfer in kleptoplastic sea slugs, Plakobranchus ocellatus.</title>
        <authorList>
            <person name="Maeda T."/>
            <person name="Takahashi S."/>
            <person name="Yoshida T."/>
            <person name="Shimamura S."/>
            <person name="Takaki Y."/>
            <person name="Nagai Y."/>
            <person name="Toyoda A."/>
            <person name="Suzuki Y."/>
            <person name="Arimoto A."/>
            <person name="Ishii H."/>
            <person name="Satoh N."/>
            <person name="Nishiyama T."/>
            <person name="Hasebe M."/>
            <person name="Maruyama T."/>
            <person name="Minagawa J."/>
            <person name="Obokata J."/>
            <person name="Shigenobu S."/>
        </authorList>
    </citation>
    <scope>NUCLEOTIDE SEQUENCE [LARGE SCALE GENOMIC DNA]</scope>
</reference>
<feature type="compositionally biased region" description="Basic residues" evidence="1">
    <location>
        <begin position="82"/>
        <end position="93"/>
    </location>
</feature>
<gene>
    <name evidence="2" type="ORF">ElyMa_002661000</name>
</gene>
<dbReference type="AlphaFoldDB" id="A0AAV4HBJ1"/>
<evidence type="ECO:0000313" key="2">
    <source>
        <dbReference type="EMBL" id="GFR94140.1"/>
    </source>
</evidence>
<organism evidence="2 3">
    <name type="scientific">Elysia marginata</name>
    <dbReference type="NCBI Taxonomy" id="1093978"/>
    <lineage>
        <taxon>Eukaryota</taxon>
        <taxon>Metazoa</taxon>
        <taxon>Spiralia</taxon>
        <taxon>Lophotrochozoa</taxon>
        <taxon>Mollusca</taxon>
        <taxon>Gastropoda</taxon>
        <taxon>Heterobranchia</taxon>
        <taxon>Euthyneura</taxon>
        <taxon>Panpulmonata</taxon>
        <taxon>Sacoglossa</taxon>
        <taxon>Placobranchoidea</taxon>
        <taxon>Plakobranchidae</taxon>
        <taxon>Elysia</taxon>
    </lineage>
</organism>
<keyword evidence="3" id="KW-1185">Reference proteome</keyword>